<comment type="caution">
    <text evidence="2">The sequence shown here is derived from an EMBL/GenBank/DDBJ whole genome shotgun (WGS) entry which is preliminary data.</text>
</comment>
<evidence type="ECO:0000313" key="2">
    <source>
        <dbReference type="EMBL" id="OGH03840.1"/>
    </source>
</evidence>
<gene>
    <name evidence="2" type="ORF">A2557_11920</name>
</gene>
<dbReference type="SMART" id="SM00849">
    <property type="entry name" value="Lactamase_B"/>
    <property type="match status" value="1"/>
</dbReference>
<dbReference type="PANTHER" id="PTHR43041">
    <property type="entry name" value="HYDROLASE, METALLO-BETA-LACTAMASE SUPERFAMILY"/>
    <property type="match status" value="1"/>
</dbReference>
<evidence type="ECO:0000313" key="3">
    <source>
        <dbReference type="Proteomes" id="UP000177583"/>
    </source>
</evidence>
<dbReference type="PANTHER" id="PTHR43041:SF1">
    <property type="entry name" value="METALLO-BETA-LACTAMASE DOMAIN-CONTAINING PROTEIN"/>
    <property type="match status" value="1"/>
</dbReference>
<dbReference type="Proteomes" id="UP000177583">
    <property type="component" value="Unassembled WGS sequence"/>
</dbReference>
<feature type="domain" description="Metallo-beta-lactamase" evidence="1">
    <location>
        <begin position="30"/>
        <end position="220"/>
    </location>
</feature>
<dbReference type="EMBL" id="MFNF01000011">
    <property type="protein sequence ID" value="OGH03840.1"/>
    <property type="molecule type" value="Genomic_DNA"/>
</dbReference>
<dbReference type="Pfam" id="PF19583">
    <property type="entry name" value="ODP"/>
    <property type="match status" value="1"/>
</dbReference>
<name>A0A1F6H0M6_9PROT</name>
<proteinExistence type="predicted"/>
<reference evidence="2 3" key="1">
    <citation type="journal article" date="2016" name="Nat. Commun.">
        <title>Thousands of microbial genomes shed light on interconnected biogeochemical processes in an aquifer system.</title>
        <authorList>
            <person name="Anantharaman K."/>
            <person name="Brown C.T."/>
            <person name="Hug L.A."/>
            <person name="Sharon I."/>
            <person name="Castelle C.J."/>
            <person name="Probst A.J."/>
            <person name="Thomas B.C."/>
            <person name="Singh A."/>
            <person name="Wilkins M.J."/>
            <person name="Karaoz U."/>
            <person name="Brodie E.L."/>
            <person name="Williams K.H."/>
            <person name="Hubbard S.S."/>
            <person name="Banfield J.F."/>
        </authorList>
    </citation>
    <scope>NUCLEOTIDE SEQUENCE [LARGE SCALE GENOMIC DNA]</scope>
</reference>
<dbReference type="InterPro" id="IPR045761">
    <property type="entry name" value="ODP_dom"/>
</dbReference>
<accession>A0A1F6H0M6</accession>
<dbReference type="InterPro" id="IPR036866">
    <property type="entry name" value="RibonucZ/Hydroxyglut_hydro"/>
</dbReference>
<dbReference type="SUPFAM" id="SSF56281">
    <property type="entry name" value="Metallo-hydrolase/oxidoreductase"/>
    <property type="match status" value="1"/>
</dbReference>
<dbReference type="InterPro" id="IPR001279">
    <property type="entry name" value="Metallo-B-lactamas"/>
</dbReference>
<dbReference type="Gene3D" id="3.60.15.10">
    <property type="entry name" value="Ribonuclease Z/Hydroxyacylglutathione hydrolase-like"/>
    <property type="match status" value="1"/>
</dbReference>
<dbReference type="CDD" id="cd07709">
    <property type="entry name" value="flavodiiron_proteins_MBL-fold"/>
    <property type="match status" value="1"/>
</dbReference>
<dbReference type="AlphaFoldDB" id="A0A1F6H0M6"/>
<sequence>MKKFQAFYEKGEHKWFCLYKDLARGKHLIGTKEYLIQNGEKVLLTDPGGTEVFPEIVAAIAEISDFEKIDRVFCSHQDPDIFSAIALWLQIKPELKVYVSKIWLGFMLHFAGTKATFELMSDEGAVINLGGLNLQAIPAHFMHSSGNFHLYDPAAKILFSGDTGAAIIPVDQDDLFVRDFDKHLPLIEGFHRRWFGSNEHKNQWCERVSTLEIDMLCPQHGLIYQGADVPRFIDWLHNLKVGVINY</sequence>
<organism evidence="2 3">
    <name type="scientific">Candidatus Lambdaproteobacteria bacterium RIFOXYD2_FULL_56_26</name>
    <dbReference type="NCBI Taxonomy" id="1817773"/>
    <lineage>
        <taxon>Bacteria</taxon>
        <taxon>Pseudomonadati</taxon>
        <taxon>Pseudomonadota</taxon>
        <taxon>Candidatus Lambdaproteobacteria</taxon>
    </lineage>
</organism>
<evidence type="ECO:0000259" key="1">
    <source>
        <dbReference type="SMART" id="SM00849"/>
    </source>
</evidence>
<protein>
    <submittedName>
        <fullName evidence="2">Flavoprotein</fullName>
    </submittedName>
</protein>